<dbReference type="Pfam" id="PF23282">
    <property type="entry name" value="WHD_ROQ1"/>
    <property type="match status" value="1"/>
</dbReference>
<dbReference type="GO" id="GO:0043531">
    <property type="term" value="F:ADP binding"/>
    <property type="evidence" value="ECO:0007669"/>
    <property type="project" value="InterPro"/>
</dbReference>
<dbReference type="SUPFAM" id="SSF46785">
    <property type="entry name" value="Winged helix' DNA-binding domain"/>
    <property type="match status" value="1"/>
</dbReference>
<evidence type="ECO:0000256" key="2">
    <source>
        <dbReference type="ARBA" id="ARBA00022737"/>
    </source>
</evidence>
<sequence>MALITTKGASYSSFSSSFTHQSKNFDQFDVFLSFRGEDTRSNFVSHLYHALCLRGIHTFIDNNLERGEEISTELFKTIENSTMSIIVFSENYASSNWCLDELAKIIECMKNKLVLPIFYKVDPSEVRNQQGKFGEALTRHEERFKDKEKVKRWRDALCKAGNISGLDYKNSHNECDLIQAIVEKISKSKLNQMELYVAKYPVGIKSRTEPLIAVLDIESNEDVRMVVIRGMNGVGKTTIAKATYNKILHHFKAKVFLENVRERSETYEGLICLQKILLSNILGDRNLEVCNVSSGIAMINERLCRKRVLIILDDVDNLNQIEKLLGKCDQFAPGSRIIMTTRNKRLLVTPGNGVLTYRCEVKGLNEYEAIELFSKHAFESNEPNGDYLELVHKVIHYAKGLPLALVVMGADLCGRTKLEWESSLKKYDKIPNGDIQKILKISYEGLHENEQNIFLDIACFFKGYCMNYDKVVDILEHCDLEPVDGISRLIDKCLVDKHHNELLMHDLLQRMGREIVRHESLQNPGKRSRLWHCEDAFDVLNENTGSDKIQSIMLYPPKPIKLQLKPQIFRKMKNLRLLTIRNVHCCGRLEYLPSGLKLLDWHNYSFPSLPSDFCPKNLVLLDMAGNQLKKTFKQVFAFKTLRYVDFSQCESIRKIPNLLMSPNIKELKLRDCKNLVEIDDSVGRLDKLEVWDLFDCVKLETFPSCLSMKSLRDFNLCGCKSLKKFPDISQEMRSLGSLNMRDTGISELPPSLGNLTGITFLRLGNLAGQLHLPGSIYNLQHLRNLAIFGYFTFLKDEEPLCNSYGGFSKYVFPSLKRLYFFGSSNLSEIEFILNYCCPPTLEKLCIRDSNIVTLPKHIDRFQSLAVLGIRHCCYELEIPRLPQSVRYVFAPTSEIFVQIREKIGLPPNLPPCLGVRSHMLIGPHPHSSSTISTASVPNPDGFLGDYNATADGYGNEIPNWFNHQSNGNSISFLIGPEIPTIALCVAIKLIDRLCDFNYHFVISINGSKRLFESKSYTLEHGDRQVFSCRLQSSLRELFEDLNLGDRNLVQIFCETSNIYTRKIAPVTVITRVGVCVECICRPQKSRGCQISKSIVQQNRRRLSLLHGSSFIMRKQYNTKQPTRSTFFQPLLKARKVSKKRNRPMETRICTGLCLAQTHCQCPKELGSTYSTGPTSSVHSGYSDSRIISSAMDGGGSSSISLLSNSGLSMDKTNGSEFDFGFQSTLGDGFDMGSSSLNDDSDFSPYPQSKKMRPS</sequence>
<protein>
    <recommendedName>
        <fullName evidence="6">TIR domain-containing protein</fullName>
    </recommendedName>
</protein>
<dbReference type="InterPro" id="IPR027417">
    <property type="entry name" value="P-loop_NTPase"/>
</dbReference>
<dbReference type="AlphaFoldDB" id="A0AAN7G6J2"/>
<dbReference type="InterPro" id="IPR044974">
    <property type="entry name" value="Disease_R_plants"/>
</dbReference>
<dbReference type="InterPro" id="IPR036390">
    <property type="entry name" value="WH_DNA-bd_sf"/>
</dbReference>
<evidence type="ECO:0000256" key="3">
    <source>
        <dbReference type="ARBA" id="ARBA00022821"/>
    </source>
</evidence>
<dbReference type="PANTHER" id="PTHR11017">
    <property type="entry name" value="LEUCINE-RICH REPEAT-CONTAINING PROTEIN"/>
    <property type="match status" value="1"/>
</dbReference>
<dbReference type="GO" id="GO:0006952">
    <property type="term" value="P:defense response"/>
    <property type="evidence" value="ECO:0007669"/>
    <property type="project" value="UniProtKB-KW"/>
</dbReference>
<dbReference type="PROSITE" id="PS50104">
    <property type="entry name" value="TIR"/>
    <property type="match status" value="1"/>
</dbReference>
<dbReference type="Pfam" id="PF00931">
    <property type="entry name" value="NB-ARC"/>
    <property type="match status" value="1"/>
</dbReference>
<dbReference type="InterPro" id="IPR032675">
    <property type="entry name" value="LRR_dom_sf"/>
</dbReference>
<dbReference type="InterPro" id="IPR000157">
    <property type="entry name" value="TIR_dom"/>
</dbReference>
<dbReference type="InterPro" id="IPR042197">
    <property type="entry name" value="Apaf_helical"/>
</dbReference>
<evidence type="ECO:0000259" key="6">
    <source>
        <dbReference type="PROSITE" id="PS50104"/>
    </source>
</evidence>
<evidence type="ECO:0000256" key="1">
    <source>
        <dbReference type="ARBA" id="ARBA00022614"/>
    </source>
</evidence>
<keyword evidence="2" id="KW-0677">Repeat</keyword>
<dbReference type="SUPFAM" id="SSF52200">
    <property type="entry name" value="Toll/Interleukin receptor TIR domain"/>
    <property type="match status" value="1"/>
</dbReference>
<dbReference type="InterPro" id="IPR058192">
    <property type="entry name" value="WHD_ROQ1-like"/>
</dbReference>
<feature type="region of interest" description="Disordered" evidence="5">
    <location>
        <begin position="1230"/>
        <end position="1254"/>
    </location>
</feature>
<evidence type="ECO:0000313" key="7">
    <source>
        <dbReference type="EMBL" id="KAK4606423.1"/>
    </source>
</evidence>
<keyword evidence="4" id="KW-0520">NAD</keyword>
<comment type="caution">
    <text evidence="7">The sequence shown here is derived from an EMBL/GenBank/DDBJ whole genome shotgun (WGS) entry which is preliminary data.</text>
</comment>
<keyword evidence="3" id="KW-0611">Plant defense</keyword>
<name>A0AAN7G6J2_QUERU</name>
<dbReference type="Pfam" id="PF01582">
    <property type="entry name" value="TIR"/>
    <property type="match status" value="1"/>
</dbReference>
<evidence type="ECO:0000256" key="4">
    <source>
        <dbReference type="ARBA" id="ARBA00023027"/>
    </source>
</evidence>
<dbReference type="SMART" id="SM00255">
    <property type="entry name" value="TIR"/>
    <property type="match status" value="1"/>
</dbReference>
<gene>
    <name evidence="7" type="ORF">RGQ29_000599</name>
</gene>
<dbReference type="InterPro" id="IPR035897">
    <property type="entry name" value="Toll_tir_struct_dom_sf"/>
</dbReference>
<proteinExistence type="predicted"/>
<accession>A0AAN7G6J2</accession>
<dbReference type="Gene3D" id="3.40.50.300">
    <property type="entry name" value="P-loop containing nucleotide triphosphate hydrolases"/>
    <property type="match status" value="1"/>
</dbReference>
<dbReference type="InterPro" id="IPR058546">
    <property type="entry name" value="RPS4B/Roq1-like_LRR"/>
</dbReference>
<evidence type="ECO:0000313" key="8">
    <source>
        <dbReference type="Proteomes" id="UP001324115"/>
    </source>
</evidence>
<reference evidence="7 8" key="1">
    <citation type="journal article" date="2023" name="G3 (Bethesda)">
        <title>A haplotype-resolved chromosome-scale genome for Quercus rubra L. provides insights into the genetics of adaptive traits for red oak species.</title>
        <authorList>
            <person name="Kapoor B."/>
            <person name="Jenkins J."/>
            <person name="Schmutz J."/>
            <person name="Zhebentyayeva T."/>
            <person name="Kuelheim C."/>
            <person name="Coggeshall M."/>
            <person name="Heim C."/>
            <person name="Lasky J.R."/>
            <person name="Leites L."/>
            <person name="Islam-Faridi N."/>
            <person name="Romero-Severson J."/>
            <person name="DeLeo V.L."/>
            <person name="Lucas S.M."/>
            <person name="Lazic D."/>
            <person name="Gailing O."/>
            <person name="Carlson J."/>
            <person name="Staton M."/>
        </authorList>
    </citation>
    <scope>NUCLEOTIDE SEQUENCE [LARGE SCALE GENOMIC DNA]</scope>
    <source>
        <strain evidence="7">Pseudo-F2</strain>
    </source>
</reference>
<dbReference type="SUPFAM" id="SSF52540">
    <property type="entry name" value="P-loop containing nucleoside triphosphate hydrolases"/>
    <property type="match status" value="1"/>
</dbReference>
<dbReference type="InterPro" id="IPR002182">
    <property type="entry name" value="NB-ARC"/>
</dbReference>
<keyword evidence="8" id="KW-1185">Reference proteome</keyword>
<dbReference type="SUPFAM" id="SSF52058">
    <property type="entry name" value="L domain-like"/>
    <property type="match status" value="1"/>
</dbReference>
<organism evidence="7 8">
    <name type="scientific">Quercus rubra</name>
    <name type="common">Northern red oak</name>
    <name type="synonym">Quercus borealis</name>
    <dbReference type="NCBI Taxonomy" id="3512"/>
    <lineage>
        <taxon>Eukaryota</taxon>
        <taxon>Viridiplantae</taxon>
        <taxon>Streptophyta</taxon>
        <taxon>Embryophyta</taxon>
        <taxon>Tracheophyta</taxon>
        <taxon>Spermatophyta</taxon>
        <taxon>Magnoliopsida</taxon>
        <taxon>eudicotyledons</taxon>
        <taxon>Gunneridae</taxon>
        <taxon>Pentapetalae</taxon>
        <taxon>rosids</taxon>
        <taxon>fabids</taxon>
        <taxon>Fagales</taxon>
        <taxon>Fagaceae</taxon>
        <taxon>Quercus</taxon>
    </lineage>
</organism>
<dbReference type="FunFam" id="3.40.50.10140:FF:000007">
    <property type="entry name" value="Disease resistance protein (TIR-NBS-LRR class)"/>
    <property type="match status" value="1"/>
</dbReference>
<dbReference type="Gene3D" id="3.40.50.10140">
    <property type="entry name" value="Toll/interleukin-1 receptor homology (TIR) domain"/>
    <property type="match status" value="1"/>
</dbReference>
<dbReference type="Gene3D" id="3.80.10.10">
    <property type="entry name" value="Ribonuclease Inhibitor"/>
    <property type="match status" value="2"/>
</dbReference>
<dbReference type="Proteomes" id="UP001324115">
    <property type="component" value="Unassembled WGS sequence"/>
</dbReference>
<dbReference type="Gene3D" id="1.10.8.430">
    <property type="entry name" value="Helical domain of apoptotic protease-activating factors"/>
    <property type="match status" value="1"/>
</dbReference>
<dbReference type="PRINTS" id="PR00364">
    <property type="entry name" value="DISEASERSIST"/>
</dbReference>
<keyword evidence="1" id="KW-0433">Leucine-rich repeat</keyword>
<dbReference type="Pfam" id="PF23286">
    <property type="entry name" value="LRR_13"/>
    <property type="match status" value="1"/>
</dbReference>
<dbReference type="PANTHER" id="PTHR11017:SF570">
    <property type="entry name" value="DISEASE RESISTANCE PROTEIN (TIR-NBS CLASS)-RELATED"/>
    <property type="match status" value="1"/>
</dbReference>
<dbReference type="EMBL" id="JAXUIC010000001">
    <property type="protein sequence ID" value="KAK4606423.1"/>
    <property type="molecule type" value="Genomic_DNA"/>
</dbReference>
<dbReference type="GO" id="GO:0007165">
    <property type="term" value="P:signal transduction"/>
    <property type="evidence" value="ECO:0007669"/>
    <property type="project" value="InterPro"/>
</dbReference>
<feature type="domain" description="TIR" evidence="6">
    <location>
        <begin position="26"/>
        <end position="189"/>
    </location>
</feature>
<evidence type="ECO:0000256" key="5">
    <source>
        <dbReference type="SAM" id="MobiDB-lite"/>
    </source>
</evidence>